<comment type="caution">
    <text evidence="1">The sequence shown here is derived from an EMBL/GenBank/DDBJ whole genome shotgun (WGS) entry which is preliminary data.</text>
</comment>
<dbReference type="STRING" id="285458.BGM19_23175"/>
<proteinExistence type="predicted"/>
<keyword evidence="2" id="KW-1185">Reference proteome</keyword>
<reference evidence="1 2" key="1">
    <citation type="submission" date="2016-08" db="EMBL/GenBank/DDBJ databases">
        <title>Complete genome sequence of Streptomyces agglomeratus strain 6-3-2, a novel anti-MRSA actinomycete isolated from Wuli of Tebit, China.</title>
        <authorList>
            <person name="Chen X."/>
        </authorList>
    </citation>
    <scope>NUCLEOTIDE SEQUENCE [LARGE SCALE GENOMIC DNA]</scope>
    <source>
        <strain evidence="1 2">6-3-2</strain>
    </source>
</reference>
<dbReference type="EMBL" id="MEHJ01000001">
    <property type="protein sequence ID" value="OEJ25375.1"/>
    <property type="molecule type" value="Genomic_DNA"/>
</dbReference>
<evidence type="ECO:0000313" key="1">
    <source>
        <dbReference type="EMBL" id="OEJ25375.1"/>
    </source>
</evidence>
<dbReference type="Proteomes" id="UP000095759">
    <property type="component" value="Unassembled WGS sequence"/>
</dbReference>
<dbReference type="RefSeq" id="WP_069927302.1">
    <property type="nucleotide sequence ID" value="NZ_MEHI01000001.1"/>
</dbReference>
<name>A0A1E5P778_9ACTN</name>
<organism evidence="1 2">
    <name type="scientific">Streptomyces agglomeratus</name>
    <dbReference type="NCBI Taxonomy" id="285458"/>
    <lineage>
        <taxon>Bacteria</taxon>
        <taxon>Bacillati</taxon>
        <taxon>Actinomycetota</taxon>
        <taxon>Actinomycetes</taxon>
        <taxon>Kitasatosporales</taxon>
        <taxon>Streptomycetaceae</taxon>
        <taxon>Streptomyces</taxon>
    </lineage>
</organism>
<gene>
    <name evidence="1" type="ORF">AS594_13635</name>
</gene>
<protein>
    <submittedName>
        <fullName evidence="1">Uncharacterized protein</fullName>
    </submittedName>
</protein>
<sequence length="195" mass="20691">MTLVELIGRADERTLAASAVACLDRCLPLLEYVEGAERIGLDTDEALRPLWVAVEGGDAWLGRLRRVAAVVERVAGAAPGELAGFAIRMAAAVPAAYDRPALRAWAEDCSAAVLEVHLRLDGVEPGGHEARVKAYRDGDTDGISPLTAGELRRQCQLLDMLSEDSGGGLNHALQLSNEGKRVLRAAASRRARGSA</sequence>
<dbReference type="OrthoDB" id="4329296at2"/>
<accession>A0A1E5P778</accession>
<evidence type="ECO:0000313" key="2">
    <source>
        <dbReference type="Proteomes" id="UP000095759"/>
    </source>
</evidence>
<dbReference type="AlphaFoldDB" id="A0A1E5P778"/>